<dbReference type="AGR" id="Xenbase:XB-GENE-6451172"/>
<dbReference type="eggNOG" id="ENOG502SFM2">
    <property type="taxonomic scope" value="Eukaryota"/>
</dbReference>
<feature type="signal peptide" evidence="1">
    <location>
        <begin position="1"/>
        <end position="18"/>
    </location>
</feature>
<dbReference type="PANTHER" id="PTHR16955">
    <property type="entry name" value="METASTASIS-SUPPRESSOR KISS-1"/>
    <property type="match status" value="1"/>
</dbReference>
<evidence type="ECO:0000313" key="5">
    <source>
        <dbReference type="RefSeq" id="NP_001156331.1"/>
    </source>
</evidence>
<dbReference type="GeneTree" id="ENSGT00390000008827"/>
<reference evidence="2 5" key="2">
    <citation type="journal article" date="2009" name="Endocrinology">
        <title>Molecular evolution of multiple forms of kisspeptins and GPR54 receptors in vertebrates.</title>
        <authorList>
            <person name="Lee Y.R."/>
            <person name="Tsunekawa K."/>
            <person name="Moon M.J."/>
            <person name="Um H.N."/>
            <person name="Hwang J.I."/>
            <person name="Osugi T."/>
            <person name="Otaki N."/>
            <person name="Sunakawa Y."/>
            <person name="Kim K."/>
            <person name="Vaudry H."/>
            <person name="Kwon H.B."/>
            <person name="Seong J.Y."/>
            <person name="Tsutsui K."/>
        </authorList>
    </citation>
    <scope>NUCLEOTIDE SEQUENCE</scope>
</reference>
<evidence type="ECO:0000313" key="3">
    <source>
        <dbReference type="Ensembl" id="ENSXETP00000058854"/>
    </source>
</evidence>
<dbReference type="CTD" id="3814"/>
<organism evidence="2">
    <name type="scientific">Xenopus tropicalis</name>
    <name type="common">Western clawed frog</name>
    <name type="synonym">Silurana tropicalis</name>
    <dbReference type="NCBI Taxonomy" id="8364"/>
    <lineage>
        <taxon>Eukaryota</taxon>
        <taxon>Metazoa</taxon>
        <taxon>Chordata</taxon>
        <taxon>Craniata</taxon>
        <taxon>Vertebrata</taxon>
        <taxon>Euteleostomi</taxon>
        <taxon>Amphibia</taxon>
        <taxon>Batrachia</taxon>
        <taxon>Anura</taxon>
        <taxon>Pipoidea</taxon>
        <taxon>Pipidae</taxon>
        <taxon>Xenopodinae</taxon>
        <taxon>Xenopus</taxon>
        <taxon>Silurana</taxon>
    </lineage>
</organism>
<feature type="chain" id="PRO_5033207600" evidence="1 5">
    <location>
        <begin position="19"/>
        <end position="129"/>
    </location>
</feature>
<reference evidence="3" key="3">
    <citation type="journal article" date="2010" name="Science">
        <title>The genome of the Western clawed frog Xenopus tropicalis.</title>
        <authorList>
            <person name="Hellsten U."/>
            <person name="Harland R.M."/>
            <person name="Gilchrist M.J."/>
            <person name="Hendrix D."/>
            <person name="Jurka J."/>
            <person name="Kapitonov V."/>
            <person name="Ovcharenko I."/>
            <person name="Putnam N.H."/>
            <person name="Shu S."/>
            <person name="Taher L."/>
            <person name="Blitz I.L."/>
            <person name="Blumberg B."/>
            <person name="Dichmann D.S."/>
            <person name="Dubchak I."/>
            <person name="Amaya E."/>
            <person name="Detter J.C."/>
            <person name="Fletcher R."/>
            <person name="Gerhard D.S."/>
            <person name="Goodstein D."/>
            <person name="Graves T."/>
            <person name="Grigoriev I.V."/>
            <person name="Grimwood J."/>
            <person name="Kawashima T."/>
            <person name="Lindquist E."/>
            <person name="Lucas S.M."/>
            <person name="Mead P.E."/>
            <person name="Mitros T."/>
            <person name="Ogino H."/>
            <person name="Ohta Y."/>
            <person name="Poliakov A.V."/>
            <person name="Pollet N."/>
            <person name="Robert J."/>
            <person name="Salamov A."/>
            <person name="Sater A.K."/>
            <person name="Schmutz J."/>
            <person name="Terry A."/>
            <person name="Vize P.D."/>
            <person name="Warren W.C."/>
            <person name="Wells D."/>
            <person name="Wills A."/>
            <person name="Wilson R.K."/>
            <person name="Zimmerman L.B."/>
            <person name="Zorn A.M."/>
            <person name="Grainger R."/>
            <person name="Grammer T."/>
            <person name="Khokha M.K."/>
            <person name="Richardson P.M."/>
            <person name="Rokhsar D.S."/>
        </authorList>
    </citation>
    <scope>NUCLEOTIDE SEQUENCE [LARGE SCALE GENOMIC DNA]</scope>
    <source>
        <strain evidence="3">Nigerian</strain>
    </source>
</reference>
<reference evidence="5" key="5">
    <citation type="submission" date="2025-04" db="UniProtKB">
        <authorList>
            <consortium name="RefSeq"/>
        </authorList>
    </citation>
    <scope>IDENTIFICATION</scope>
</reference>
<dbReference type="KEGG" id="xtr:100233214"/>
<reference evidence="5" key="1">
    <citation type="journal article" date="2008" name="Biol. Reprod.">
        <title>Molecular identification and functional characterization of the kisspeptin/kisspeptin receptor system in lower vertebrates.</title>
        <authorList>
            <person name="Biran J."/>
            <person name="Ben-Dor S."/>
            <person name="Levavi-Sivan B."/>
        </authorList>
    </citation>
    <scope>NUCLEOTIDE SEQUENCE</scope>
</reference>
<dbReference type="HOGENOM" id="CLU_119112_0_0_1"/>
<dbReference type="OrthoDB" id="9899812at2759"/>
<evidence type="ECO:0000256" key="1">
    <source>
        <dbReference type="SAM" id="SignalP"/>
    </source>
</evidence>
<dbReference type="PaxDb" id="8364-ENSXETP00000058854"/>
<evidence type="ECO:0000313" key="2">
    <source>
        <dbReference type="EMBL" id="ACJ50538.1"/>
    </source>
</evidence>
<dbReference type="EMBL" id="EU853681">
    <property type="protein sequence ID" value="ACJ50538.1"/>
    <property type="molecule type" value="mRNA"/>
</dbReference>
<dbReference type="AlphaFoldDB" id="C6F3T9"/>
<dbReference type="Ensembl" id="ENSXETT00000060638">
    <property type="protein sequence ID" value="ENSXETP00000058854"/>
    <property type="gene ID" value="ENSXETG00000031572"/>
</dbReference>
<reference evidence="3" key="4">
    <citation type="submission" date="2020-05" db="UniProtKB">
        <authorList>
            <consortium name="Ensembl"/>
        </authorList>
    </citation>
    <scope>IDENTIFICATION</scope>
</reference>
<name>C6F3T9_XENTR</name>
<keyword evidence="4" id="KW-1185">Reference proteome</keyword>
<keyword evidence="1 5" id="KW-0732">Signal</keyword>
<evidence type="ECO:0000313" key="4">
    <source>
        <dbReference type="Proteomes" id="UP000008143"/>
    </source>
</evidence>
<dbReference type="STRING" id="8364.ENSXETP00000054619"/>
<protein>
    <submittedName>
        <fullName evidence="2 3">Kisspeptin</fullName>
    </submittedName>
    <submittedName>
        <fullName evidence="5">Metastasis-suppressor KiSS-1 precursor</fullName>
    </submittedName>
</protein>
<dbReference type="RefSeq" id="NP_001156331.1">
    <property type="nucleotide sequence ID" value="NM_001162859.1"/>
</dbReference>
<dbReference type="Xenbase" id="XB-GENE-6451172">
    <property type="gene designation" value="kiss1"/>
</dbReference>
<sequence>MSSLCLFLFLLGIHLGRSDHTAKNTDELYSQVPGKSQWLGSLLCPEKVPTTRRAEQMPVLSLLCRRKKSLSTGHPWSTDSLLPSRSISAPEGEFLVQREKDLSTYNWNSFGLRYGKRGSGSENSKTKVW</sequence>
<accession>C6F3T9</accession>
<dbReference type="PANTHER" id="PTHR16955:SF6">
    <property type="entry name" value="METASTASIS-SUPPRESSOR KISS-1"/>
    <property type="match status" value="1"/>
</dbReference>
<dbReference type="OMA" id="FSTGHHW"/>
<dbReference type="GeneID" id="100233214"/>
<dbReference type="Pfam" id="PF15152">
    <property type="entry name" value="Kisspeptin"/>
    <property type="match status" value="1"/>
</dbReference>
<gene>
    <name evidence="3 5 6" type="primary">kiss1</name>
    <name evidence="5" type="synonym">kiss-1</name>
    <name evidence="5" type="synonym">kiss-1b</name>
    <name evidence="2" type="synonym">KiSS1</name>
    <name evidence="5" type="synonym">metastin</name>
</gene>
<proteinExistence type="evidence at transcript level"/>
<evidence type="ECO:0000313" key="6">
    <source>
        <dbReference type="Xenbase" id="XB-GENE-6451172"/>
    </source>
</evidence>
<dbReference type="InterPro" id="IPR020207">
    <property type="entry name" value="Metastasis-suppressor_KiSS-1"/>
</dbReference>
<dbReference type="Proteomes" id="UP000008143">
    <property type="component" value="Chromosome 2"/>
</dbReference>